<name>A0A972K5C4_9BACL</name>
<dbReference type="InterPro" id="IPR016181">
    <property type="entry name" value="Acyl_CoA_acyltransferase"/>
</dbReference>
<dbReference type="AlphaFoldDB" id="A0A972K5C4"/>
<evidence type="ECO:0000313" key="2">
    <source>
        <dbReference type="EMBL" id="NOU96907.1"/>
    </source>
</evidence>
<dbReference type="InterPro" id="IPR000182">
    <property type="entry name" value="GNAT_dom"/>
</dbReference>
<evidence type="ECO:0000259" key="1">
    <source>
        <dbReference type="PROSITE" id="PS51186"/>
    </source>
</evidence>
<dbReference type="RefSeq" id="WP_171655135.1">
    <property type="nucleotide sequence ID" value="NZ_WHOD01000102.1"/>
</dbReference>
<dbReference type="Pfam" id="PF13673">
    <property type="entry name" value="Acetyltransf_10"/>
    <property type="match status" value="1"/>
</dbReference>
<dbReference type="Proteomes" id="UP000641588">
    <property type="component" value="Unassembled WGS sequence"/>
</dbReference>
<sequence>MLSFDAAVPEDESFFFELYASTRDEELASWGWGFSEKESFLNMQFEFQRRMFDTQYPDAVTRIVCADRCRVGRVVVADRPDAIYVIDLSLLPQYQNQRIGTTYLQILQSEARVCEKPIRLNVQSANRALRLYQRLGFQVIQEQGVYYRMEWSPLSL</sequence>
<dbReference type="Gene3D" id="3.40.630.30">
    <property type="match status" value="1"/>
</dbReference>
<evidence type="ECO:0000313" key="3">
    <source>
        <dbReference type="Proteomes" id="UP000641588"/>
    </source>
</evidence>
<gene>
    <name evidence="2" type="ORF">GC093_27330</name>
</gene>
<dbReference type="SUPFAM" id="SSF55729">
    <property type="entry name" value="Acyl-CoA N-acyltransferases (Nat)"/>
    <property type="match status" value="1"/>
</dbReference>
<organism evidence="2 3">
    <name type="scientific">Paenibacillus foliorum</name>
    <dbReference type="NCBI Taxonomy" id="2654974"/>
    <lineage>
        <taxon>Bacteria</taxon>
        <taxon>Bacillati</taxon>
        <taxon>Bacillota</taxon>
        <taxon>Bacilli</taxon>
        <taxon>Bacillales</taxon>
        <taxon>Paenibacillaceae</taxon>
        <taxon>Paenibacillus</taxon>
    </lineage>
</organism>
<proteinExistence type="predicted"/>
<reference evidence="2" key="1">
    <citation type="submission" date="2019-10" db="EMBL/GenBank/DDBJ databases">
        <title>Description of Paenibacillus glebae sp. nov.</title>
        <authorList>
            <person name="Carlier A."/>
            <person name="Qi S."/>
        </authorList>
    </citation>
    <scope>NUCLEOTIDE SEQUENCE</scope>
    <source>
        <strain evidence="2">LMG 31456</strain>
    </source>
</reference>
<dbReference type="GO" id="GO:0016747">
    <property type="term" value="F:acyltransferase activity, transferring groups other than amino-acyl groups"/>
    <property type="evidence" value="ECO:0007669"/>
    <property type="project" value="InterPro"/>
</dbReference>
<protein>
    <submittedName>
        <fullName evidence="2">GNAT family N-acetyltransferase</fullName>
    </submittedName>
</protein>
<accession>A0A972K5C4</accession>
<comment type="caution">
    <text evidence="2">The sequence shown here is derived from an EMBL/GenBank/DDBJ whole genome shotgun (WGS) entry which is preliminary data.</text>
</comment>
<dbReference type="PROSITE" id="PS51186">
    <property type="entry name" value="GNAT"/>
    <property type="match status" value="1"/>
</dbReference>
<feature type="domain" description="N-acetyltransferase" evidence="1">
    <location>
        <begin position="2"/>
        <end position="156"/>
    </location>
</feature>
<dbReference type="EMBL" id="WHOD01000102">
    <property type="protein sequence ID" value="NOU96907.1"/>
    <property type="molecule type" value="Genomic_DNA"/>
</dbReference>
<keyword evidence="3" id="KW-1185">Reference proteome</keyword>